<dbReference type="OrthoDB" id="1924787at2759"/>
<keyword evidence="4" id="KW-1185">Reference proteome</keyword>
<dbReference type="PANTHER" id="PTHR11062:SF129">
    <property type="entry name" value="EXOSTOSIN-1"/>
    <property type="match status" value="1"/>
</dbReference>
<dbReference type="GO" id="GO:0008375">
    <property type="term" value="F:acetylglucosaminyltransferase activity"/>
    <property type="evidence" value="ECO:0007669"/>
    <property type="project" value="TreeGrafter"/>
</dbReference>
<dbReference type="PANTHER" id="PTHR11062">
    <property type="entry name" value="EXOSTOSIN HEPARAN SULFATE GLYCOSYLTRANSFERASE -RELATED"/>
    <property type="match status" value="1"/>
</dbReference>
<evidence type="ECO:0000259" key="2">
    <source>
        <dbReference type="Pfam" id="PF03016"/>
    </source>
</evidence>
<organism evidence="3 4">
    <name type="scientific">Armadillidium nasatum</name>
    <dbReference type="NCBI Taxonomy" id="96803"/>
    <lineage>
        <taxon>Eukaryota</taxon>
        <taxon>Metazoa</taxon>
        <taxon>Ecdysozoa</taxon>
        <taxon>Arthropoda</taxon>
        <taxon>Crustacea</taxon>
        <taxon>Multicrustacea</taxon>
        <taxon>Malacostraca</taxon>
        <taxon>Eumalacostraca</taxon>
        <taxon>Peracarida</taxon>
        <taxon>Isopoda</taxon>
        <taxon>Oniscidea</taxon>
        <taxon>Crinocheta</taxon>
        <taxon>Armadillidiidae</taxon>
        <taxon>Armadillidium</taxon>
    </lineage>
</organism>
<name>A0A5N5TNV8_9CRUS</name>
<dbReference type="Proteomes" id="UP000326759">
    <property type="component" value="Unassembled WGS sequence"/>
</dbReference>
<dbReference type="EMBL" id="SEYY01000193">
    <property type="protein sequence ID" value="KAB7507838.1"/>
    <property type="molecule type" value="Genomic_DNA"/>
</dbReference>
<dbReference type="GO" id="GO:0015012">
    <property type="term" value="P:heparan sulfate proteoglycan biosynthetic process"/>
    <property type="evidence" value="ECO:0007669"/>
    <property type="project" value="UniProtKB-ARBA"/>
</dbReference>
<sequence length="296" mass="34369">MGYYGYYHWKSYHADMWYKLNLSNYLEMEDIFVDEDISSNPRQRTKLESDSNENVIPFKSCRMENCFDFTRCDNDFKVYVYPIDDNVPPSSTYLKVLNAIQNSVYYTSDPSQACVFVLSLDTLDRDTLSKEYIRNMPPRIQRLPLWNSGQNHIIFNLFSGTWPDYSEDLGFDVGKAMLAKGSISIENFRPGFDISLPLFHKTHSEKGGEEGMMQSSKFPENKKYLLGFKGKRYLYGIGSETRNSLYHLHNDKDIVLVTTCKHGGSWKEHKDERCDQDNAEYDSIGCIKSYGNEYGI</sequence>
<proteinExistence type="inferred from homology"/>
<comment type="caution">
    <text evidence="3">The sequence shown here is derived from an EMBL/GenBank/DDBJ whole genome shotgun (WGS) entry which is preliminary data.</text>
</comment>
<dbReference type="GO" id="GO:0015020">
    <property type="term" value="F:glucuronosyltransferase activity"/>
    <property type="evidence" value="ECO:0007669"/>
    <property type="project" value="TreeGrafter"/>
</dbReference>
<dbReference type="InterPro" id="IPR004263">
    <property type="entry name" value="Exostosin"/>
</dbReference>
<feature type="domain" description="Exostosin GT47" evidence="2">
    <location>
        <begin position="74"/>
        <end position="280"/>
    </location>
</feature>
<protein>
    <submittedName>
        <fullName evidence="3">Exostosin-1b</fullName>
    </submittedName>
</protein>
<dbReference type="AlphaFoldDB" id="A0A5N5TNV8"/>
<evidence type="ECO:0000256" key="1">
    <source>
        <dbReference type="ARBA" id="ARBA00010271"/>
    </source>
</evidence>
<evidence type="ECO:0000313" key="3">
    <source>
        <dbReference type="EMBL" id="KAB7507838.1"/>
    </source>
</evidence>
<dbReference type="InterPro" id="IPR040911">
    <property type="entry name" value="Exostosin_GT47"/>
</dbReference>
<dbReference type="GO" id="GO:0005794">
    <property type="term" value="C:Golgi apparatus"/>
    <property type="evidence" value="ECO:0007669"/>
    <property type="project" value="TreeGrafter"/>
</dbReference>
<comment type="similarity">
    <text evidence="1">Belongs to the glycosyltransferase 47 family.</text>
</comment>
<reference evidence="3 4" key="1">
    <citation type="journal article" date="2019" name="PLoS Biol.">
        <title>Sex chromosomes control vertical transmission of feminizing Wolbachia symbionts in an isopod.</title>
        <authorList>
            <person name="Becking T."/>
            <person name="Chebbi M.A."/>
            <person name="Giraud I."/>
            <person name="Moumen B."/>
            <person name="Laverre T."/>
            <person name="Caubet Y."/>
            <person name="Peccoud J."/>
            <person name="Gilbert C."/>
            <person name="Cordaux R."/>
        </authorList>
    </citation>
    <scope>NUCLEOTIDE SEQUENCE [LARGE SCALE GENOMIC DNA]</scope>
    <source>
        <strain evidence="3">ANa2</strain>
        <tissue evidence="3">Whole body excluding digestive tract and cuticle</tissue>
    </source>
</reference>
<gene>
    <name evidence="3" type="primary">ext1b</name>
    <name evidence="3" type="ORF">Anas_01521</name>
</gene>
<evidence type="ECO:0000313" key="4">
    <source>
        <dbReference type="Proteomes" id="UP000326759"/>
    </source>
</evidence>
<accession>A0A5N5TNV8</accession>
<dbReference type="Pfam" id="PF03016">
    <property type="entry name" value="Exostosin_GT47"/>
    <property type="match status" value="1"/>
</dbReference>